<proteinExistence type="predicted"/>
<protein>
    <submittedName>
        <fullName evidence="2">Uncharacterized protein</fullName>
    </submittedName>
</protein>
<evidence type="ECO:0000313" key="1">
    <source>
        <dbReference type="EMBL" id="CAF4632943.1"/>
    </source>
</evidence>
<dbReference type="EMBL" id="CAJOBH010105147">
    <property type="protein sequence ID" value="CAF4632943.1"/>
    <property type="molecule type" value="Genomic_DNA"/>
</dbReference>
<feature type="non-terminal residue" evidence="2">
    <location>
        <position position="1"/>
    </location>
</feature>
<gene>
    <name evidence="1" type="ORF">BYL167_LOCUS41441</name>
    <name evidence="2" type="ORF">SMN809_LOCUS48742</name>
</gene>
<feature type="non-terminal residue" evidence="2">
    <location>
        <position position="53"/>
    </location>
</feature>
<dbReference type="Proteomes" id="UP000676336">
    <property type="component" value="Unassembled WGS sequence"/>
</dbReference>
<sequence length="53" mass="6072">PTTNEPPSKKLKTSNLTLLDELIRDIDESTDVPFFNISLPREIALHIFDYLSI</sequence>
<dbReference type="Proteomes" id="UP000681967">
    <property type="component" value="Unassembled WGS sequence"/>
</dbReference>
<accession>A0A8S3BNI3</accession>
<organism evidence="2 3">
    <name type="scientific">Rotaria magnacalcarata</name>
    <dbReference type="NCBI Taxonomy" id="392030"/>
    <lineage>
        <taxon>Eukaryota</taxon>
        <taxon>Metazoa</taxon>
        <taxon>Spiralia</taxon>
        <taxon>Gnathifera</taxon>
        <taxon>Rotifera</taxon>
        <taxon>Eurotatoria</taxon>
        <taxon>Bdelloidea</taxon>
        <taxon>Philodinida</taxon>
        <taxon>Philodinidae</taxon>
        <taxon>Rotaria</taxon>
    </lineage>
</organism>
<name>A0A8S3BNI3_9BILA</name>
<dbReference type="EMBL" id="CAJOBI010157273">
    <property type="protein sequence ID" value="CAF4836744.1"/>
    <property type="molecule type" value="Genomic_DNA"/>
</dbReference>
<evidence type="ECO:0000313" key="2">
    <source>
        <dbReference type="EMBL" id="CAF4836744.1"/>
    </source>
</evidence>
<reference evidence="2" key="1">
    <citation type="submission" date="2021-02" db="EMBL/GenBank/DDBJ databases">
        <authorList>
            <person name="Nowell W R."/>
        </authorList>
    </citation>
    <scope>NUCLEOTIDE SEQUENCE</scope>
</reference>
<dbReference type="AlphaFoldDB" id="A0A8S3BNI3"/>
<comment type="caution">
    <text evidence="2">The sequence shown here is derived from an EMBL/GenBank/DDBJ whole genome shotgun (WGS) entry which is preliminary data.</text>
</comment>
<evidence type="ECO:0000313" key="3">
    <source>
        <dbReference type="Proteomes" id="UP000676336"/>
    </source>
</evidence>